<reference evidence="3 4" key="1">
    <citation type="submission" date="2020-08" db="EMBL/GenBank/DDBJ databases">
        <title>Polaribacter sp. L12M9 isolated from gut of the Korean scallop.</title>
        <authorList>
            <person name="Jeong Y.S."/>
        </authorList>
    </citation>
    <scope>NUCLEOTIDE SEQUENCE [LARGE SCALE GENOMIC DNA]</scope>
    <source>
        <strain evidence="3 4">L12M9</strain>
    </source>
</reference>
<dbReference type="Pfam" id="PF19762">
    <property type="entry name" value="DUF6249"/>
    <property type="match status" value="1"/>
</dbReference>
<organism evidence="3 4">
    <name type="scientific">Polaribacter pectinis</name>
    <dbReference type="NCBI Taxonomy" id="2738844"/>
    <lineage>
        <taxon>Bacteria</taxon>
        <taxon>Pseudomonadati</taxon>
        <taxon>Bacteroidota</taxon>
        <taxon>Flavobacteriia</taxon>
        <taxon>Flavobacteriales</taxon>
        <taxon>Flavobacteriaceae</taxon>
    </lineage>
</organism>
<evidence type="ECO:0000256" key="1">
    <source>
        <dbReference type="SAM" id="Phobius"/>
    </source>
</evidence>
<feature type="transmembrane region" description="Helical" evidence="1">
    <location>
        <begin position="99"/>
        <end position="117"/>
    </location>
</feature>
<keyword evidence="1" id="KW-0812">Transmembrane</keyword>
<dbReference type="RefSeq" id="WP_187483886.1">
    <property type="nucleotide sequence ID" value="NZ_CP060695.1"/>
</dbReference>
<keyword evidence="1" id="KW-1133">Transmembrane helix</keyword>
<feature type="domain" description="DUF6249" evidence="2">
    <location>
        <begin position="3"/>
        <end position="119"/>
    </location>
</feature>
<keyword evidence="4" id="KW-1185">Reference proteome</keyword>
<name>A0A7G9LEG6_9FLAO</name>
<evidence type="ECO:0000313" key="3">
    <source>
        <dbReference type="EMBL" id="QNM87015.1"/>
    </source>
</evidence>
<accession>A0A7G9LEG6</accession>
<dbReference type="KEGG" id="ppec:H9W90_07850"/>
<dbReference type="InterPro" id="IPR046216">
    <property type="entry name" value="DUF6249"/>
</dbReference>
<evidence type="ECO:0000259" key="2">
    <source>
        <dbReference type="Pfam" id="PF19762"/>
    </source>
</evidence>
<evidence type="ECO:0000313" key="4">
    <source>
        <dbReference type="Proteomes" id="UP000515808"/>
    </source>
</evidence>
<proteinExistence type="predicted"/>
<dbReference type="EMBL" id="CP060695">
    <property type="protein sequence ID" value="QNM87015.1"/>
    <property type="molecule type" value="Genomic_DNA"/>
</dbReference>
<keyword evidence="1" id="KW-0472">Membrane</keyword>
<protein>
    <recommendedName>
        <fullName evidence="2">DUF6249 domain-containing protein</fullName>
    </recommendedName>
</protein>
<gene>
    <name evidence="3" type="ORF">H9W90_07850</name>
</gene>
<feature type="transmembrane region" description="Helical" evidence="1">
    <location>
        <begin position="55"/>
        <end position="79"/>
    </location>
</feature>
<dbReference type="Proteomes" id="UP000515808">
    <property type="component" value="Chromosome"/>
</dbReference>
<feature type="transmembrane region" description="Helical" evidence="1">
    <location>
        <begin position="6"/>
        <end position="23"/>
    </location>
</feature>
<dbReference type="AlphaFoldDB" id="A0A7G9LEG6"/>
<sequence>MEVAVLAVIFGSIFGVFYLYFSTRNKERMALIEKGADASIFMTNQNRKAAPFWKVLILNLGLLAMGIGVGILLGSLLSYNFGYSGDWQNRPDNYISSETLYAASIFLCAGGSLLVGFKQTKKLDKE</sequence>